<dbReference type="RefSeq" id="WP_147190055.1">
    <property type="nucleotide sequence ID" value="NZ_CP042435.1"/>
</dbReference>
<accession>A0A5B8VB73</accession>
<dbReference type="PANTHER" id="PTHR34220">
    <property type="entry name" value="SENSOR HISTIDINE KINASE YPDA"/>
    <property type="match status" value="1"/>
</dbReference>
<dbReference type="AlphaFoldDB" id="A0A5B8VB73"/>
<dbReference type="InterPro" id="IPR010559">
    <property type="entry name" value="Sig_transdc_His_kin_internal"/>
</dbReference>
<dbReference type="KEGG" id="pgin:FRZ67_13395"/>
<keyword evidence="1" id="KW-0175">Coiled coil</keyword>
<name>A0A5B8VB73_9BACT</name>
<sequence length="371" mass="42742">MKIKVSSYWKCQLIGWNIFAFFLYFVNVLTNPGGSGFFVRALTTVFFGIVFSHSLRVTIKAFKIFQKNFAHQIVYLSLLSALWAFLGTVFFLWVLTITGIQQSTNPQNPLTDEFFGFTIYAYYQISIITTSWTAIYFLVHYIKEIRQVEQERASLKIKLIESEAQALRAQMNPHFIFNCMNSIKALVLQKEEDKAVNYLTTFSKLIRTIFQNSDKREITLFDEIETCKLYTQLESMRFGKKFSYHFNIDETIDLKSMQVPALIIQPFIENAIWHGIMPKEEGGTLTVSVTKKEDAVYCIVEDDGIGREISKQNKFKGELSTHQSKGVHLTQSRLDLNNALNQRNVALEIIDKKDVNGNPSGTKIILTFIEF</sequence>
<dbReference type="InterPro" id="IPR036890">
    <property type="entry name" value="HATPase_C_sf"/>
</dbReference>
<feature type="coiled-coil region" evidence="1">
    <location>
        <begin position="138"/>
        <end position="170"/>
    </location>
</feature>
<proteinExistence type="predicted"/>
<dbReference type="Gene3D" id="3.30.565.10">
    <property type="entry name" value="Histidine kinase-like ATPase, C-terminal domain"/>
    <property type="match status" value="1"/>
</dbReference>
<dbReference type="GO" id="GO:0016020">
    <property type="term" value="C:membrane"/>
    <property type="evidence" value="ECO:0007669"/>
    <property type="project" value="InterPro"/>
</dbReference>
<keyword evidence="5" id="KW-1185">Reference proteome</keyword>
<dbReference type="Pfam" id="PF06580">
    <property type="entry name" value="His_kinase"/>
    <property type="match status" value="1"/>
</dbReference>
<evidence type="ECO:0000313" key="4">
    <source>
        <dbReference type="EMBL" id="QEC68243.1"/>
    </source>
</evidence>
<dbReference type="SUPFAM" id="SSF55874">
    <property type="entry name" value="ATPase domain of HSP90 chaperone/DNA topoisomerase II/histidine kinase"/>
    <property type="match status" value="1"/>
</dbReference>
<evidence type="ECO:0000256" key="1">
    <source>
        <dbReference type="SAM" id="Coils"/>
    </source>
</evidence>
<evidence type="ECO:0000259" key="3">
    <source>
        <dbReference type="Pfam" id="PF06580"/>
    </source>
</evidence>
<feature type="transmembrane region" description="Helical" evidence="2">
    <location>
        <begin position="7"/>
        <end position="25"/>
    </location>
</feature>
<feature type="transmembrane region" description="Helical" evidence="2">
    <location>
        <begin position="37"/>
        <end position="55"/>
    </location>
</feature>
<dbReference type="PANTHER" id="PTHR34220:SF7">
    <property type="entry name" value="SENSOR HISTIDINE KINASE YPDA"/>
    <property type="match status" value="1"/>
</dbReference>
<dbReference type="EMBL" id="CP042435">
    <property type="protein sequence ID" value="QEC68243.1"/>
    <property type="molecule type" value="Genomic_DNA"/>
</dbReference>
<keyword evidence="2" id="KW-0472">Membrane</keyword>
<gene>
    <name evidence="4" type="ORF">FRZ67_13395</name>
</gene>
<feature type="transmembrane region" description="Helical" evidence="2">
    <location>
        <begin position="120"/>
        <end position="142"/>
    </location>
</feature>
<feature type="domain" description="Signal transduction histidine kinase internal region" evidence="3">
    <location>
        <begin position="163"/>
        <end position="242"/>
    </location>
</feature>
<keyword evidence="2" id="KW-1133">Transmembrane helix</keyword>
<dbReference type="Proteomes" id="UP000321533">
    <property type="component" value="Chromosome"/>
</dbReference>
<dbReference type="GO" id="GO:0000155">
    <property type="term" value="F:phosphorelay sensor kinase activity"/>
    <property type="evidence" value="ECO:0007669"/>
    <property type="project" value="InterPro"/>
</dbReference>
<dbReference type="InterPro" id="IPR050640">
    <property type="entry name" value="Bact_2-comp_sensor_kinase"/>
</dbReference>
<evidence type="ECO:0000256" key="2">
    <source>
        <dbReference type="SAM" id="Phobius"/>
    </source>
</evidence>
<feature type="transmembrane region" description="Helical" evidence="2">
    <location>
        <begin position="76"/>
        <end position="100"/>
    </location>
</feature>
<protein>
    <recommendedName>
        <fullName evidence="3">Signal transduction histidine kinase internal region domain-containing protein</fullName>
    </recommendedName>
</protein>
<organism evidence="4 5">
    <name type="scientific">Panacibacter ginsenosidivorans</name>
    <dbReference type="NCBI Taxonomy" id="1813871"/>
    <lineage>
        <taxon>Bacteria</taxon>
        <taxon>Pseudomonadati</taxon>
        <taxon>Bacteroidota</taxon>
        <taxon>Chitinophagia</taxon>
        <taxon>Chitinophagales</taxon>
        <taxon>Chitinophagaceae</taxon>
        <taxon>Panacibacter</taxon>
    </lineage>
</organism>
<dbReference type="OrthoDB" id="607947at2"/>
<keyword evidence="2" id="KW-0812">Transmembrane</keyword>
<reference evidence="4 5" key="1">
    <citation type="journal article" date="2016" name="Int. J. Syst. Evol. Microbiol.">
        <title>Panacibacter ginsenosidivorans gen. nov., sp. nov., with ginsenoside converting activity isolated from soil of a ginseng field.</title>
        <authorList>
            <person name="Siddiqi M.Z."/>
            <person name="Muhammad Shafi S."/>
            <person name="Choi K.D."/>
            <person name="Im W.T."/>
        </authorList>
    </citation>
    <scope>NUCLEOTIDE SEQUENCE [LARGE SCALE GENOMIC DNA]</scope>
    <source>
        <strain evidence="4 5">Gsoil1550</strain>
    </source>
</reference>
<evidence type="ECO:0000313" key="5">
    <source>
        <dbReference type="Proteomes" id="UP000321533"/>
    </source>
</evidence>